<dbReference type="AlphaFoldDB" id="A0A6C0B1C1"/>
<name>A0A6C0B1C1_9ZZZZ</name>
<dbReference type="PROSITE" id="PS50234">
    <property type="entry name" value="VWFA"/>
    <property type="match status" value="1"/>
</dbReference>
<protein>
    <recommendedName>
        <fullName evidence="2">VWFA domain-containing protein</fullName>
    </recommendedName>
</protein>
<feature type="compositionally biased region" description="Acidic residues" evidence="1">
    <location>
        <begin position="512"/>
        <end position="525"/>
    </location>
</feature>
<reference evidence="3" key="1">
    <citation type="journal article" date="2020" name="Nature">
        <title>Giant virus diversity and host interactions through global metagenomics.</title>
        <authorList>
            <person name="Schulz F."/>
            <person name="Roux S."/>
            <person name="Paez-Espino D."/>
            <person name="Jungbluth S."/>
            <person name="Walsh D.A."/>
            <person name="Denef V.J."/>
            <person name="McMahon K.D."/>
            <person name="Konstantinidis K.T."/>
            <person name="Eloe-Fadrosh E.A."/>
            <person name="Kyrpides N.C."/>
            <person name="Woyke T."/>
        </authorList>
    </citation>
    <scope>NUCLEOTIDE SEQUENCE</scope>
    <source>
        <strain evidence="3">GVMAG-M-3300009182-78</strain>
    </source>
</reference>
<dbReference type="InterPro" id="IPR002035">
    <property type="entry name" value="VWF_A"/>
</dbReference>
<dbReference type="Gene3D" id="3.40.50.410">
    <property type="entry name" value="von Willebrand factor, type A domain"/>
    <property type="match status" value="1"/>
</dbReference>
<feature type="domain" description="VWFA" evidence="2">
    <location>
        <begin position="83"/>
        <end position="268"/>
    </location>
</feature>
<sequence length="566" mass="62810">MSAFQEQNNNYNNNQNQNVFPRENIIQNATMTFHVGPSPSITSDEPDQPKKVFQVFPDPNESSLSFGVLHITIADTPMLTQELVLDISSDISGSMSDECPDGRSKSKHAINTIQNIITAISNKTETNVIVSTYGFDEKIMPVITDTKITQENADALRAMLTQLQPRGTTNIYQSLELQKERAQKRSTQANITNITLTDGEANAGKSTDYNVMSEQVAPNCTNIFIGFGKDHNASGLQKLANAQPNGSYFYIAEIEKGPIVFGEIIHQLIYTALTDITIQMTNAEIYDYKTNSWKSELHIPSLVSEATKTYHVRSTAPDAVSASISACSAIHEETTPTEIENDIFSVPHLQDEDGTIVPDSLGVYMFRQRTQELLFRAHKNSLAKENRLLLDCGTRTLLAEEEQQIKREMREHYTFMKKYAEQEKMETDELLSSLMTDIAVVLQTFGGKKATMYSAARGDSQGKQTSHNVSQVNPEDLAAPLKRQRNARFAASGGGGDGYSPAFLRQTGINDNDNDNDNDDEDDDLSNFAQPVLMTALSRSNTTPKQKELMRDLSVGVSAIDELEED</sequence>
<dbReference type="InterPro" id="IPR036465">
    <property type="entry name" value="vWFA_dom_sf"/>
</dbReference>
<feature type="region of interest" description="Disordered" evidence="1">
    <location>
        <begin position="489"/>
        <end position="566"/>
    </location>
</feature>
<accession>A0A6C0B1C1</accession>
<proteinExistence type="predicted"/>
<evidence type="ECO:0000259" key="2">
    <source>
        <dbReference type="PROSITE" id="PS50234"/>
    </source>
</evidence>
<organism evidence="3">
    <name type="scientific">viral metagenome</name>
    <dbReference type="NCBI Taxonomy" id="1070528"/>
    <lineage>
        <taxon>unclassified sequences</taxon>
        <taxon>metagenomes</taxon>
        <taxon>organismal metagenomes</taxon>
    </lineage>
</organism>
<evidence type="ECO:0000313" key="3">
    <source>
        <dbReference type="EMBL" id="QHS85571.1"/>
    </source>
</evidence>
<dbReference type="EMBL" id="MN739044">
    <property type="protein sequence ID" value="QHS85571.1"/>
    <property type="molecule type" value="Genomic_DNA"/>
</dbReference>
<evidence type="ECO:0000256" key="1">
    <source>
        <dbReference type="SAM" id="MobiDB-lite"/>
    </source>
</evidence>
<dbReference type="SUPFAM" id="SSF53300">
    <property type="entry name" value="vWA-like"/>
    <property type="match status" value="1"/>
</dbReference>
<dbReference type="CDD" id="cd00198">
    <property type="entry name" value="vWFA"/>
    <property type="match status" value="1"/>
</dbReference>